<protein>
    <submittedName>
        <fullName evidence="1">Uncharacterized protein</fullName>
    </submittedName>
</protein>
<dbReference type="AlphaFoldDB" id="A0A0F9WAN2"/>
<reference evidence="1 2" key="1">
    <citation type="journal article" date="2015" name="Environ. Microbiol.">
        <title>Genome analyses suggest the presence of polyploidy and recent human-driven expansions in eight global populations of the honeybee pathogen Nosema ceranae.</title>
        <authorList>
            <person name="Pelin A."/>
            <person name="Selman M."/>
            <person name="Aris-Brosou S."/>
            <person name="Farinelli L."/>
            <person name="Corradi N."/>
        </authorList>
    </citation>
    <scope>NUCLEOTIDE SEQUENCE [LARGE SCALE GENOMIC DNA]</scope>
    <source>
        <strain evidence="1 2">PA08 1199</strain>
    </source>
</reference>
<dbReference type="RefSeq" id="XP_024329732.1">
    <property type="nucleotide sequence ID" value="XM_024474069.1"/>
</dbReference>
<organism evidence="1 2">
    <name type="scientific">Vairimorpha ceranae</name>
    <dbReference type="NCBI Taxonomy" id="40302"/>
    <lineage>
        <taxon>Eukaryota</taxon>
        <taxon>Fungi</taxon>
        <taxon>Fungi incertae sedis</taxon>
        <taxon>Microsporidia</taxon>
        <taxon>Nosematidae</taxon>
        <taxon>Vairimorpha</taxon>
    </lineage>
</organism>
<keyword evidence="2" id="KW-1185">Reference proteome</keyword>
<evidence type="ECO:0000313" key="2">
    <source>
        <dbReference type="Proteomes" id="UP000034350"/>
    </source>
</evidence>
<dbReference type="Proteomes" id="UP000034350">
    <property type="component" value="Unassembled WGS sequence"/>
</dbReference>
<dbReference type="GeneID" id="36318976"/>
<gene>
    <name evidence="1" type="ORF">AAJ76_1480001009</name>
</gene>
<name>A0A0F9WAN2_9MICR</name>
<dbReference type="VEuPathDB" id="MicrosporidiaDB:AAJ76_1480001009"/>
<sequence length="60" mass="6828">MSFLGKSAKNKSFKMSVITSFATEKFHKNSAFQKLYLKTAYIIDSRGLYRLSQTACLLLT</sequence>
<dbReference type="EMBL" id="JPQZ01000148">
    <property type="protein sequence ID" value="KKO73990.1"/>
    <property type="molecule type" value="Genomic_DNA"/>
</dbReference>
<proteinExistence type="predicted"/>
<comment type="caution">
    <text evidence="1">The sequence shown here is derived from an EMBL/GenBank/DDBJ whole genome shotgun (WGS) entry which is preliminary data.</text>
</comment>
<evidence type="ECO:0000313" key="1">
    <source>
        <dbReference type="EMBL" id="KKO73990.1"/>
    </source>
</evidence>
<accession>A0A0F9WAN2</accession>